<comment type="caution">
    <text evidence="1">The sequence shown here is derived from an EMBL/GenBank/DDBJ whole genome shotgun (WGS) entry which is preliminary data.</text>
</comment>
<sequence>MKRRARQKAEKEVIEGVVVSWLLKSISHSLQDFHEAWLNLSRNRKITLVEKGVSRNRKIGVSRNKKIAVSRNRKIGVSRNRKIAVKIGVSRNRKIGVSRNRSK</sequence>
<proteinExistence type="predicted"/>
<dbReference type="EMBL" id="JAIWYP010000002">
    <property type="protein sequence ID" value="KAH3872019.1"/>
    <property type="molecule type" value="Genomic_DNA"/>
</dbReference>
<dbReference type="AlphaFoldDB" id="A0A9D4MA67"/>
<reference evidence="1" key="1">
    <citation type="journal article" date="2019" name="bioRxiv">
        <title>The Genome of the Zebra Mussel, Dreissena polymorpha: A Resource for Invasive Species Research.</title>
        <authorList>
            <person name="McCartney M.A."/>
            <person name="Auch B."/>
            <person name="Kono T."/>
            <person name="Mallez S."/>
            <person name="Zhang Y."/>
            <person name="Obille A."/>
            <person name="Becker A."/>
            <person name="Abrahante J.E."/>
            <person name="Garbe J."/>
            <person name="Badalamenti J.P."/>
            <person name="Herman A."/>
            <person name="Mangelson H."/>
            <person name="Liachko I."/>
            <person name="Sullivan S."/>
            <person name="Sone E.D."/>
            <person name="Koren S."/>
            <person name="Silverstein K.A.T."/>
            <person name="Beckman K.B."/>
            <person name="Gohl D.M."/>
        </authorList>
    </citation>
    <scope>NUCLEOTIDE SEQUENCE</scope>
    <source>
        <strain evidence="1">Duluth1</strain>
        <tissue evidence="1">Whole animal</tissue>
    </source>
</reference>
<organism evidence="1 2">
    <name type="scientific">Dreissena polymorpha</name>
    <name type="common">Zebra mussel</name>
    <name type="synonym">Mytilus polymorpha</name>
    <dbReference type="NCBI Taxonomy" id="45954"/>
    <lineage>
        <taxon>Eukaryota</taxon>
        <taxon>Metazoa</taxon>
        <taxon>Spiralia</taxon>
        <taxon>Lophotrochozoa</taxon>
        <taxon>Mollusca</taxon>
        <taxon>Bivalvia</taxon>
        <taxon>Autobranchia</taxon>
        <taxon>Heteroconchia</taxon>
        <taxon>Euheterodonta</taxon>
        <taxon>Imparidentia</taxon>
        <taxon>Neoheterodontei</taxon>
        <taxon>Myida</taxon>
        <taxon>Dreissenoidea</taxon>
        <taxon>Dreissenidae</taxon>
        <taxon>Dreissena</taxon>
    </lineage>
</organism>
<protein>
    <submittedName>
        <fullName evidence="1">Uncharacterized protein</fullName>
    </submittedName>
</protein>
<evidence type="ECO:0000313" key="2">
    <source>
        <dbReference type="Proteomes" id="UP000828390"/>
    </source>
</evidence>
<keyword evidence="2" id="KW-1185">Reference proteome</keyword>
<evidence type="ECO:0000313" key="1">
    <source>
        <dbReference type="EMBL" id="KAH3872019.1"/>
    </source>
</evidence>
<reference evidence="1" key="2">
    <citation type="submission" date="2020-11" db="EMBL/GenBank/DDBJ databases">
        <authorList>
            <person name="McCartney M.A."/>
            <person name="Auch B."/>
            <person name="Kono T."/>
            <person name="Mallez S."/>
            <person name="Becker A."/>
            <person name="Gohl D.M."/>
            <person name="Silverstein K.A.T."/>
            <person name="Koren S."/>
            <person name="Bechman K.B."/>
            <person name="Herman A."/>
            <person name="Abrahante J.E."/>
            <person name="Garbe J."/>
        </authorList>
    </citation>
    <scope>NUCLEOTIDE SEQUENCE</scope>
    <source>
        <strain evidence="1">Duluth1</strain>
        <tissue evidence="1">Whole animal</tissue>
    </source>
</reference>
<gene>
    <name evidence="1" type="ORF">DPMN_035232</name>
</gene>
<dbReference type="Proteomes" id="UP000828390">
    <property type="component" value="Unassembled WGS sequence"/>
</dbReference>
<accession>A0A9D4MA67</accession>
<name>A0A9D4MA67_DREPO</name>